<feature type="region of interest" description="Disordered" evidence="7">
    <location>
        <begin position="619"/>
        <end position="654"/>
    </location>
</feature>
<keyword evidence="3 8" id="KW-0812">Transmembrane</keyword>
<feature type="transmembrane region" description="Helical" evidence="8">
    <location>
        <begin position="580"/>
        <end position="605"/>
    </location>
</feature>
<reference evidence="9 10" key="2">
    <citation type="journal article" date="2019" name="G3 (Bethesda)">
        <title>Hybrid Assembly of the Genome of the Entomopathogenic Nematode Steinernema carpocapsae Identifies the X-Chromosome.</title>
        <authorList>
            <person name="Serra L."/>
            <person name="Macchietto M."/>
            <person name="Macias-Munoz A."/>
            <person name="McGill C.J."/>
            <person name="Rodriguez I.M."/>
            <person name="Rodriguez B."/>
            <person name="Murad R."/>
            <person name="Mortazavi A."/>
        </authorList>
    </citation>
    <scope>NUCLEOTIDE SEQUENCE [LARGE SCALE GENOMIC DNA]</scope>
    <source>
        <strain evidence="9 10">ALL</strain>
    </source>
</reference>
<feature type="compositionally biased region" description="Basic and acidic residues" evidence="7">
    <location>
        <begin position="619"/>
        <end position="641"/>
    </location>
</feature>
<evidence type="ECO:0000256" key="5">
    <source>
        <dbReference type="ARBA" id="ARBA00023136"/>
    </source>
</evidence>
<dbReference type="STRING" id="34508.A0A4U5NC48"/>
<accession>A0A4U5NC48</accession>
<evidence type="ECO:0000256" key="7">
    <source>
        <dbReference type="SAM" id="MobiDB-lite"/>
    </source>
</evidence>
<feature type="transmembrane region" description="Helical" evidence="8">
    <location>
        <begin position="12"/>
        <end position="35"/>
    </location>
</feature>
<gene>
    <name evidence="9" type="ORF">L596_014503</name>
</gene>
<dbReference type="OrthoDB" id="18585at2759"/>
<dbReference type="Proteomes" id="UP000298663">
    <property type="component" value="Unassembled WGS sequence"/>
</dbReference>
<evidence type="ECO:0000256" key="4">
    <source>
        <dbReference type="ARBA" id="ARBA00022989"/>
    </source>
</evidence>
<evidence type="ECO:0000256" key="3">
    <source>
        <dbReference type="ARBA" id="ARBA00022692"/>
    </source>
</evidence>
<dbReference type="Pfam" id="PF01130">
    <property type="entry name" value="CD36"/>
    <property type="match status" value="1"/>
</dbReference>
<evidence type="ECO:0000256" key="1">
    <source>
        <dbReference type="ARBA" id="ARBA00004370"/>
    </source>
</evidence>
<organism evidence="9 10">
    <name type="scientific">Steinernema carpocapsae</name>
    <name type="common">Entomopathogenic nematode</name>
    <dbReference type="NCBI Taxonomy" id="34508"/>
    <lineage>
        <taxon>Eukaryota</taxon>
        <taxon>Metazoa</taxon>
        <taxon>Ecdysozoa</taxon>
        <taxon>Nematoda</taxon>
        <taxon>Chromadorea</taxon>
        <taxon>Rhabditida</taxon>
        <taxon>Tylenchina</taxon>
        <taxon>Panagrolaimomorpha</taxon>
        <taxon>Strongyloidoidea</taxon>
        <taxon>Steinernematidae</taxon>
        <taxon>Steinernema</taxon>
    </lineage>
</organism>
<evidence type="ECO:0000256" key="6">
    <source>
        <dbReference type="ARBA" id="ARBA00023180"/>
    </source>
</evidence>
<dbReference type="PRINTS" id="PR01609">
    <property type="entry name" value="CD36FAMILY"/>
</dbReference>
<evidence type="ECO:0000313" key="9">
    <source>
        <dbReference type="EMBL" id="TKR80429.1"/>
    </source>
</evidence>
<keyword evidence="6" id="KW-0325">Glycoprotein</keyword>
<dbReference type="GO" id="GO:0016020">
    <property type="term" value="C:membrane"/>
    <property type="evidence" value="ECO:0007669"/>
    <property type="project" value="UniProtKB-SubCell"/>
</dbReference>
<keyword evidence="5 8" id="KW-0472">Membrane</keyword>
<proteinExistence type="inferred from homology"/>
<keyword evidence="4 8" id="KW-1133">Transmembrane helix</keyword>
<protein>
    <recommendedName>
        <fullName evidence="11">CD36 family protein</fullName>
    </recommendedName>
</protein>
<dbReference type="GO" id="GO:0005044">
    <property type="term" value="F:scavenger receptor activity"/>
    <property type="evidence" value="ECO:0007669"/>
    <property type="project" value="TreeGrafter"/>
</dbReference>
<evidence type="ECO:0000256" key="2">
    <source>
        <dbReference type="ARBA" id="ARBA00010532"/>
    </source>
</evidence>
<dbReference type="PANTHER" id="PTHR11923">
    <property type="entry name" value="SCAVENGER RECEPTOR CLASS B TYPE-1 SR-B1"/>
    <property type="match status" value="1"/>
</dbReference>
<evidence type="ECO:0008006" key="11">
    <source>
        <dbReference type="Google" id="ProtNLM"/>
    </source>
</evidence>
<dbReference type="InterPro" id="IPR002159">
    <property type="entry name" value="CD36_fam"/>
</dbReference>
<dbReference type="PANTHER" id="PTHR11923:SF105">
    <property type="entry name" value="PROTEIN CBR-SCAV-1"/>
    <property type="match status" value="1"/>
</dbReference>
<comment type="caution">
    <text evidence="9">The sequence shown here is derived from an EMBL/GenBank/DDBJ whole genome shotgun (WGS) entry which is preliminary data.</text>
</comment>
<dbReference type="PROSITE" id="PS51257">
    <property type="entry name" value="PROKAR_LIPOPROTEIN"/>
    <property type="match status" value="1"/>
</dbReference>
<evidence type="ECO:0000313" key="10">
    <source>
        <dbReference type="Proteomes" id="UP000298663"/>
    </source>
</evidence>
<dbReference type="EMBL" id="AZBU02000004">
    <property type="protein sequence ID" value="TKR80429.1"/>
    <property type="molecule type" value="Genomic_DNA"/>
</dbReference>
<keyword evidence="10" id="KW-1185">Reference proteome</keyword>
<dbReference type="GO" id="GO:0005737">
    <property type="term" value="C:cytoplasm"/>
    <property type="evidence" value="ECO:0007669"/>
    <property type="project" value="TreeGrafter"/>
</dbReference>
<comment type="similarity">
    <text evidence="2">Belongs to the CD36 family.</text>
</comment>
<sequence length="654" mass="73136">MAKRGLVICSLANVLLFLVGCGLICAGLVVWLSVFPDKFVDELKKNKILGLNDDGSKNDYTRGWLDGTDGIRQNYYFYDYTNYYGIVDRGAKPDVYEKGPYVYNKVYTYAESYFINDTRDFVYNYTTTYVFDPIRSCPTCKPNDTFTTPDPVFQLMMGIFSSKSKVCQLLSAAMGVGSIDMCHLLEQGGMPPLFSIPADLQPIVDYITNHLPSLVGLGTLGFDHKAPFVEVSVEDLLYKGYNDPLIGSVLKGFIKIVNEIVDNVKLPLPLPHINVNFSQVPSIHLFTNNSNDYKYTLLTGKLNYKEVGEMVGFTNLDGSIATTRDNGVTYLPENWWNVSNADYESCPEDLKRLASQLNGTSGQFFHVKLDKKSQPYVYVEDICRSLKFVYDSETTVRDVDGYRFVIDSDTFNYNVPSNCGFCTKLNANFYDRLEGEFCLPNGLLHLGGCKSPTNININIPGMEQLGGLLAAEIIKIPVVASNPHFFGADQQVIDLFPRFKPTKEKDMTTLDIEPQTGTLLQAHKRMQLNVLVRQFPNISSFSSILPGAYPMFWVDETYTIDDSSLKSLQGVLGMKNTIKLVCYIVGVGLGSLLVVISLVSCFANICCVNRPEEHNRVQPESKFEDYRLSPARREGSGELRARTNVGSGGDKSQY</sequence>
<dbReference type="AlphaFoldDB" id="A0A4U5NC48"/>
<comment type="subcellular location">
    <subcellularLocation>
        <location evidence="1">Membrane</location>
    </subcellularLocation>
</comment>
<name>A0A4U5NC48_STECR</name>
<reference evidence="9 10" key="1">
    <citation type="journal article" date="2015" name="Genome Biol.">
        <title>Comparative genomics of Steinernema reveals deeply conserved gene regulatory networks.</title>
        <authorList>
            <person name="Dillman A.R."/>
            <person name="Macchietto M."/>
            <person name="Porter C.F."/>
            <person name="Rogers A."/>
            <person name="Williams B."/>
            <person name="Antoshechkin I."/>
            <person name="Lee M.M."/>
            <person name="Goodwin Z."/>
            <person name="Lu X."/>
            <person name="Lewis E.E."/>
            <person name="Goodrich-Blair H."/>
            <person name="Stock S.P."/>
            <person name="Adams B.J."/>
            <person name="Sternberg P.W."/>
            <person name="Mortazavi A."/>
        </authorList>
    </citation>
    <scope>NUCLEOTIDE SEQUENCE [LARGE SCALE GENOMIC DNA]</scope>
    <source>
        <strain evidence="9 10">ALL</strain>
    </source>
</reference>
<evidence type="ECO:0000256" key="8">
    <source>
        <dbReference type="SAM" id="Phobius"/>
    </source>
</evidence>